<feature type="domain" description="CBM6" evidence="5">
    <location>
        <begin position="910"/>
        <end position="1034"/>
    </location>
</feature>
<dbReference type="Proteomes" id="UP000095210">
    <property type="component" value="Chromosome"/>
</dbReference>
<name>A0AAC9HRK8_9PSEU</name>
<dbReference type="InterPro" id="IPR008979">
    <property type="entry name" value="Galactose-bd-like_sf"/>
</dbReference>
<evidence type="ECO:0000313" key="6">
    <source>
        <dbReference type="EMBL" id="AOS64282.1"/>
    </source>
</evidence>
<sequence length="1398" mass="151294">MHRIRRAMGLLIASALAVLLTGPIPQAAAQDSDQPEFRALLFTKAVGYVHNSIPNGIAMFERQAAEEGFEIVETDDSSIFNDEDLATFDAVIMLQNSGMIWETDEQREAIQTYLRNGGGITAVHNALDMGIENDFPWWDDTINGGAHMPTHSPGTLDGTAFTLDRVHPSTEHLPVRWERAEEWYNFDPNPRGNVHVLVAADERTYDPGNDAMGPDHPISWCHRPEGGRVWATAMGHEADTYDNETLFQDHVLGGLRWAAGVEEGDCGGTVWNNFEKISLDSDTDDPMQLDVADDGRVFVAERAGDLTVFKPDTNTTVTAGSLDVYTGGEDGLVGLTLDPDFDENGWVYLYYSPADAEEDVNRLSRFTIEGDTLDLESESVLLDVPAYRSRTYPEPGHTGGALDFGIDGSLFLGVGDDVPPNLSPDWQGYAPIDWRPGEEMLDAARTSGNTNDLRGKILRITPLDEGGYDIPEGNLFEEGTELTRPEIYGMGFRNPFRFRVDPETGHLHVSDYGPDRGGQPDERGPQGFVEYDVLTEPVNSGWPFCHGDNEPYAPYNPDTGEVGEKFDCDNLVNESPNNTGLTELPPAEMPQVWYDYDVSPEFPELGSGGSAPMSGPVYRFDPDSDSETKFPEYFDGVHFFYEWSRNYIKEFHLDEDDQFLKSNDFLGNESFNKPMDMEFGADGSLYLLEWGSEFGGGNSNSGLYRIDYNQGQSRPVAVATASATNGPTPLEVEFSSEGSADPAGGDVTFGWDFDGDGTVDSTEANPTHVYTEPGVFTAQLRVTNVAEQTGYANIEITVGNTAPTVAFDAPPNGGMIEFGDDVSYELTVTDPEDGEVDCAEVLVRPALGHDDHEHDTSDIAGCSGTVNTADLGGHPEGANLYYVLNARYTDGGGEGVGSLTGYDRRVLQPKNKQAEYFTDSSGVRVVSEAGAESGARVGDVSDGDWISFDPVSLENIDSVSYRLSSIAEGGAIELRAGSPDGDLVATTAVPNTGDWNDYQQTESVDVELAGSHTVYLVFRSPSNNSFDLDSLRFEGAGFSTPPGGGEDTTAPVTSASTTPGEPDGQDGWFTSSPVQVTLEATDDDSGIDTTEYRIGDGDWTTYQEPITLTDDGTHTVEYRSTDTAGNIEEPQTLDIAIDTTSPTTEVVLPEGNDSGWHDGEVTVELSASDDGSGVARTEWSLDGGDWTAYEEPVTVTGEGPHSVLYRTIDIAGNIEAEKAATILIDPTAPTLLVAGVADGRVYGDATDLVLSWHAEDGTSGIDSVVGTLNDTGLDSGEYVPLHRLPLGFQEFSVTATDHAGNTTEQSITFATTTSTRDISQLIDRFRATNRLSLTATTQLRAQLVEVRLVEARGDDIATIEELQTLKSLVADSTLVTADDVRSTLDRDIQAVIDDIEGV</sequence>
<evidence type="ECO:0000256" key="3">
    <source>
        <dbReference type="SAM" id="SignalP"/>
    </source>
</evidence>
<dbReference type="InterPro" id="IPR029010">
    <property type="entry name" value="ThuA-like"/>
</dbReference>
<dbReference type="InterPro" id="IPR005084">
    <property type="entry name" value="CBM6"/>
</dbReference>
<dbReference type="PROSITE" id="PS50093">
    <property type="entry name" value="PKD"/>
    <property type="match status" value="1"/>
</dbReference>
<dbReference type="PANTHER" id="PTHR40469">
    <property type="entry name" value="SECRETED GLYCOSYL HYDROLASE"/>
    <property type="match status" value="1"/>
</dbReference>
<dbReference type="RefSeq" id="WP_236750301.1">
    <property type="nucleotide sequence ID" value="NZ_CP014859.1"/>
</dbReference>
<dbReference type="KEGG" id="ahm:TL08_17410"/>
<dbReference type="Gene3D" id="2.60.40.10">
    <property type="entry name" value="Immunoglobulins"/>
    <property type="match status" value="1"/>
</dbReference>
<feature type="signal peptide" evidence="3">
    <location>
        <begin position="1"/>
        <end position="29"/>
    </location>
</feature>
<dbReference type="CDD" id="cd04084">
    <property type="entry name" value="CBM6_xylanase-like"/>
    <property type="match status" value="1"/>
</dbReference>
<gene>
    <name evidence="6" type="ORF">TL08_17410</name>
</gene>
<evidence type="ECO:0000313" key="7">
    <source>
        <dbReference type="Proteomes" id="UP000095210"/>
    </source>
</evidence>
<dbReference type="Pfam" id="PF18911">
    <property type="entry name" value="PKD_4"/>
    <property type="match status" value="1"/>
</dbReference>
<dbReference type="InterPro" id="IPR035986">
    <property type="entry name" value="PKD_dom_sf"/>
</dbReference>
<protein>
    <submittedName>
        <fullName evidence="6">Glucose/sorbosone dehydrogenase</fullName>
    </submittedName>
</protein>
<feature type="domain" description="PKD" evidence="4">
    <location>
        <begin position="715"/>
        <end position="798"/>
    </location>
</feature>
<dbReference type="Pfam" id="PF06283">
    <property type="entry name" value="ThuA"/>
    <property type="match status" value="1"/>
</dbReference>
<dbReference type="Pfam" id="PF22888">
    <property type="entry name" value="FIMAH"/>
    <property type="match status" value="1"/>
</dbReference>
<feature type="compositionally biased region" description="Low complexity" evidence="2">
    <location>
        <begin position="1048"/>
        <end position="1059"/>
    </location>
</feature>
<feature type="chain" id="PRO_5042067403" evidence="3">
    <location>
        <begin position="30"/>
        <end position="1398"/>
    </location>
</feature>
<dbReference type="EMBL" id="CP014859">
    <property type="protein sequence ID" value="AOS64282.1"/>
    <property type="molecule type" value="Genomic_DNA"/>
</dbReference>
<dbReference type="InterPro" id="IPR011041">
    <property type="entry name" value="Quinoprot_gluc/sorb_DH_b-prop"/>
</dbReference>
<keyword evidence="7" id="KW-1185">Reference proteome</keyword>
<dbReference type="InterPro" id="IPR011042">
    <property type="entry name" value="6-blade_b-propeller_TolB-like"/>
</dbReference>
<dbReference type="Pfam" id="PF07995">
    <property type="entry name" value="GSDH"/>
    <property type="match status" value="1"/>
</dbReference>
<dbReference type="SUPFAM" id="SSF52317">
    <property type="entry name" value="Class I glutamine amidotransferase-like"/>
    <property type="match status" value="1"/>
</dbReference>
<evidence type="ECO:0000259" key="5">
    <source>
        <dbReference type="PROSITE" id="PS51175"/>
    </source>
</evidence>
<dbReference type="Gene3D" id="2.60.120.260">
    <property type="entry name" value="Galactose-binding domain-like"/>
    <property type="match status" value="1"/>
</dbReference>
<evidence type="ECO:0000256" key="1">
    <source>
        <dbReference type="ARBA" id="ARBA00022729"/>
    </source>
</evidence>
<dbReference type="InterPro" id="IPR006584">
    <property type="entry name" value="Cellulose-bd_IV"/>
</dbReference>
<dbReference type="Pfam" id="PF03422">
    <property type="entry name" value="CBM_6"/>
    <property type="match status" value="1"/>
</dbReference>
<evidence type="ECO:0000259" key="4">
    <source>
        <dbReference type="PROSITE" id="PS50093"/>
    </source>
</evidence>
<feature type="region of interest" description="Disordered" evidence="2">
    <location>
        <begin position="1037"/>
        <end position="1070"/>
    </location>
</feature>
<dbReference type="SUPFAM" id="SSF49299">
    <property type="entry name" value="PKD domain"/>
    <property type="match status" value="1"/>
</dbReference>
<reference evidence="7" key="1">
    <citation type="submission" date="2016-03" db="EMBL/GenBank/DDBJ databases">
        <title>Complete genome sequence of the type strain Actinoalloteichus hymeniacidonis DSM 45092.</title>
        <authorList>
            <person name="Schaffert L."/>
            <person name="Albersmeier A."/>
            <person name="Winkler A."/>
            <person name="Kalinowski J."/>
            <person name="Zotchev S."/>
            <person name="Ruckert C."/>
        </authorList>
    </citation>
    <scope>NUCLEOTIDE SEQUENCE [LARGE SCALE GENOMIC DNA]</scope>
    <source>
        <strain evidence="7">HPA177(T) (DSM 45092(T))</strain>
    </source>
</reference>
<dbReference type="InterPro" id="IPR054470">
    <property type="entry name" value="FIMAH_dom"/>
</dbReference>
<dbReference type="SUPFAM" id="SSF49785">
    <property type="entry name" value="Galactose-binding domain-like"/>
    <property type="match status" value="1"/>
</dbReference>
<dbReference type="Gene3D" id="3.30.1920.20">
    <property type="match status" value="2"/>
</dbReference>
<accession>A0AAC9HRK8</accession>
<keyword evidence="1 3" id="KW-0732">Signal</keyword>
<dbReference type="SMART" id="SM00089">
    <property type="entry name" value="PKD"/>
    <property type="match status" value="1"/>
</dbReference>
<dbReference type="CDD" id="cd00146">
    <property type="entry name" value="PKD"/>
    <property type="match status" value="1"/>
</dbReference>
<dbReference type="PANTHER" id="PTHR40469:SF2">
    <property type="entry name" value="GALACTOSE-BINDING DOMAIN-LIKE SUPERFAMILY PROTEIN"/>
    <property type="match status" value="1"/>
</dbReference>
<dbReference type="InterPro" id="IPR012938">
    <property type="entry name" value="Glc/Sorbosone_DH"/>
</dbReference>
<dbReference type="InterPro" id="IPR058094">
    <property type="entry name" value="Ig-like_OmpL47-like"/>
</dbReference>
<dbReference type="SMART" id="SM00606">
    <property type="entry name" value="CBD_IV"/>
    <property type="match status" value="1"/>
</dbReference>
<dbReference type="SUPFAM" id="SSF50952">
    <property type="entry name" value="Soluble quinoprotein glucose dehydrogenase"/>
    <property type="match status" value="1"/>
</dbReference>
<proteinExistence type="predicted"/>
<dbReference type="PROSITE" id="PS51175">
    <property type="entry name" value="CBM6"/>
    <property type="match status" value="1"/>
</dbReference>
<dbReference type="GO" id="GO:0030246">
    <property type="term" value="F:carbohydrate binding"/>
    <property type="evidence" value="ECO:0007669"/>
    <property type="project" value="InterPro"/>
</dbReference>
<dbReference type="GO" id="GO:0005975">
    <property type="term" value="P:carbohydrate metabolic process"/>
    <property type="evidence" value="ECO:0007669"/>
    <property type="project" value="UniProtKB-ARBA"/>
</dbReference>
<dbReference type="InterPro" id="IPR000601">
    <property type="entry name" value="PKD_dom"/>
</dbReference>
<dbReference type="Gene3D" id="2.120.10.30">
    <property type="entry name" value="TolB, C-terminal domain"/>
    <property type="match status" value="1"/>
</dbReference>
<organism evidence="6 7">
    <name type="scientific">Actinoalloteichus hymeniacidonis</name>
    <dbReference type="NCBI Taxonomy" id="340345"/>
    <lineage>
        <taxon>Bacteria</taxon>
        <taxon>Bacillati</taxon>
        <taxon>Actinomycetota</taxon>
        <taxon>Actinomycetes</taxon>
        <taxon>Pseudonocardiales</taxon>
        <taxon>Pseudonocardiaceae</taxon>
        <taxon>Actinoalloteichus</taxon>
    </lineage>
</organism>
<dbReference type="InterPro" id="IPR029062">
    <property type="entry name" value="Class_I_gatase-like"/>
</dbReference>
<evidence type="ECO:0000256" key="2">
    <source>
        <dbReference type="SAM" id="MobiDB-lite"/>
    </source>
</evidence>
<dbReference type="InterPro" id="IPR022409">
    <property type="entry name" value="PKD/Chitinase_dom"/>
</dbReference>
<dbReference type="Gene3D" id="3.40.50.880">
    <property type="match status" value="1"/>
</dbReference>
<dbReference type="InterPro" id="IPR013783">
    <property type="entry name" value="Ig-like_fold"/>
</dbReference>
<dbReference type="NCBIfam" id="NF047446">
    <property type="entry name" value="barrel_OmpL47"/>
    <property type="match status" value="2"/>
</dbReference>